<gene>
    <name evidence="1" type="ORF">J2S43_001755</name>
</gene>
<reference evidence="1 2" key="1">
    <citation type="submission" date="2023-07" db="EMBL/GenBank/DDBJ databases">
        <title>Sequencing the genomes of 1000 actinobacteria strains.</title>
        <authorList>
            <person name="Klenk H.-P."/>
        </authorList>
    </citation>
    <scope>NUCLEOTIDE SEQUENCE [LARGE SCALE GENOMIC DNA]</scope>
    <source>
        <strain evidence="1 2">DSM 44710</strain>
    </source>
</reference>
<dbReference type="RefSeq" id="WP_306828264.1">
    <property type="nucleotide sequence ID" value="NZ_JAUSRA010000001.1"/>
</dbReference>
<dbReference type="Proteomes" id="UP001240984">
    <property type="component" value="Unassembled WGS sequence"/>
</dbReference>
<dbReference type="EMBL" id="JAUSRA010000001">
    <property type="protein sequence ID" value="MDP9793243.1"/>
    <property type="molecule type" value="Genomic_DNA"/>
</dbReference>
<proteinExistence type="predicted"/>
<sequence>MRDTPIRRFLAGLKQPSGFNADGRPLGTGLAAALRTQRDDRPAVVEMSEHADDQEMLNR</sequence>
<keyword evidence="2" id="KW-1185">Reference proteome</keyword>
<organism evidence="1 2">
    <name type="scientific">Catenuloplanes nepalensis</name>
    <dbReference type="NCBI Taxonomy" id="587533"/>
    <lineage>
        <taxon>Bacteria</taxon>
        <taxon>Bacillati</taxon>
        <taxon>Actinomycetota</taxon>
        <taxon>Actinomycetes</taxon>
        <taxon>Micromonosporales</taxon>
        <taxon>Micromonosporaceae</taxon>
        <taxon>Catenuloplanes</taxon>
    </lineage>
</organism>
<accession>A0ABT9MPC1</accession>
<comment type="caution">
    <text evidence="1">The sequence shown here is derived from an EMBL/GenBank/DDBJ whole genome shotgun (WGS) entry which is preliminary data.</text>
</comment>
<evidence type="ECO:0000313" key="1">
    <source>
        <dbReference type="EMBL" id="MDP9793243.1"/>
    </source>
</evidence>
<protein>
    <submittedName>
        <fullName evidence="1">Uncharacterized protein</fullName>
    </submittedName>
</protein>
<name>A0ABT9MPC1_9ACTN</name>
<evidence type="ECO:0000313" key="2">
    <source>
        <dbReference type="Proteomes" id="UP001240984"/>
    </source>
</evidence>